<evidence type="ECO:0000256" key="4">
    <source>
        <dbReference type="ARBA" id="ARBA00022840"/>
    </source>
</evidence>
<evidence type="ECO:0000256" key="1">
    <source>
        <dbReference type="ARBA" id="ARBA00009897"/>
    </source>
</evidence>
<comment type="caution">
    <text evidence="9">The sequence shown here is derived from an EMBL/GenBank/DDBJ whole genome shotgun (WGS) entry which is preliminary data.</text>
</comment>
<protein>
    <submittedName>
        <fullName evidence="9">Glutamine synthetase family protein</fullName>
        <ecNumber evidence="9">6.3.1.-</ecNumber>
    </submittedName>
</protein>
<feature type="domain" description="GS catalytic" evidence="8">
    <location>
        <begin position="148"/>
        <end position="478"/>
    </location>
</feature>
<evidence type="ECO:0000259" key="8">
    <source>
        <dbReference type="PROSITE" id="PS51987"/>
    </source>
</evidence>
<name>A0ABV3DAY4_9ACTN</name>
<dbReference type="InterPro" id="IPR036651">
    <property type="entry name" value="Gln_synt_N_sf"/>
</dbReference>
<dbReference type="GO" id="GO:0016874">
    <property type="term" value="F:ligase activity"/>
    <property type="evidence" value="ECO:0007669"/>
    <property type="project" value="UniProtKB-KW"/>
</dbReference>
<dbReference type="Gene3D" id="3.30.590.10">
    <property type="entry name" value="Glutamine synthetase/guanido kinase, catalytic domain"/>
    <property type="match status" value="1"/>
</dbReference>
<dbReference type="EC" id="6.3.1.-" evidence="9"/>
<dbReference type="InterPro" id="IPR014746">
    <property type="entry name" value="Gln_synth/guanido_kin_cat_dom"/>
</dbReference>
<evidence type="ECO:0000313" key="9">
    <source>
        <dbReference type="EMBL" id="MEU8132905.1"/>
    </source>
</evidence>
<dbReference type="EMBL" id="JBEZFP010000009">
    <property type="protein sequence ID" value="MEU8132905.1"/>
    <property type="molecule type" value="Genomic_DNA"/>
</dbReference>
<dbReference type="Pfam" id="PF00120">
    <property type="entry name" value="Gln-synt_C"/>
    <property type="match status" value="1"/>
</dbReference>
<evidence type="ECO:0000313" key="10">
    <source>
        <dbReference type="Proteomes" id="UP001551482"/>
    </source>
</evidence>
<dbReference type="PANTHER" id="PTHR43785">
    <property type="entry name" value="GAMMA-GLUTAMYLPUTRESCINE SYNTHETASE"/>
    <property type="match status" value="1"/>
</dbReference>
<dbReference type="RefSeq" id="WP_358349514.1">
    <property type="nucleotide sequence ID" value="NZ_JBEZFP010000009.1"/>
</dbReference>
<dbReference type="InterPro" id="IPR008146">
    <property type="entry name" value="Gln_synth_cat_dom"/>
</dbReference>
<dbReference type="SUPFAM" id="SSF55931">
    <property type="entry name" value="Glutamine synthetase/guanido kinase"/>
    <property type="match status" value="1"/>
</dbReference>
<keyword evidence="4" id="KW-0067">ATP-binding</keyword>
<evidence type="ECO:0000256" key="6">
    <source>
        <dbReference type="RuleBase" id="RU000384"/>
    </source>
</evidence>
<feature type="domain" description="GS beta-grasp" evidence="7">
    <location>
        <begin position="49"/>
        <end position="141"/>
    </location>
</feature>
<dbReference type="PROSITE" id="PS51986">
    <property type="entry name" value="GS_BETA_GRASP"/>
    <property type="match status" value="1"/>
</dbReference>
<dbReference type="PANTHER" id="PTHR43785:SF12">
    <property type="entry name" value="TYPE-1 GLUTAMINE SYNTHETASE 2"/>
    <property type="match status" value="1"/>
</dbReference>
<gene>
    <name evidence="9" type="ORF">AB0C36_05300</name>
</gene>
<reference evidence="9 10" key="1">
    <citation type="submission" date="2024-06" db="EMBL/GenBank/DDBJ databases">
        <title>The Natural Products Discovery Center: Release of the First 8490 Sequenced Strains for Exploring Actinobacteria Biosynthetic Diversity.</title>
        <authorList>
            <person name="Kalkreuter E."/>
            <person name="Kautsar S.A."/>
            <person name="Yang D."/>
            <person name="Bader C.D."/>
            <person name="Teijaro C.N."/>
            <person name="Fluegel L."/>
            <person name="Davis C.M."/>
            <person name="Simpson J.R."/>
            <person name="Lauterbach L."/>
            <person name="Steele A.D."/>
            <person name="Gui C."/>
            <person name="Meng S."/>
            <person name="Li G."/>
            <person name="Viehrig K."/>
            <person name="Ye F."/>
            <person name="Su P."/>
            <person name="Kiefer A.F."/>
            <person name="Nichols A."/>
            <person name="Cepeda A.J."/>
            <person name="Yan W."/>
            <person name="Fan B."/>
            <person name="Jiang Y."/>
            <person name="Adhikari A."/>
            <person name="Zheng C.-J."/>
            <person name="Schuster L."/>
            <person name="Cowan T.M."/>
            <person name="Smanski M.J."/>
            <person name="Chevrette M.G."/>
            <person name="De Carvalho L.P.S."/>
            <person name="Shen B."/>
        </authorList>
    </citation>
    <scope>NUCLEOTIDE SEQUENCE [LARGE SCALE GENOMIC DNA]</scope>
    <source>
        <strain evidence="9 10">NPDC048946</strain>
    </source>
</reference>
<keyword evidence="3" id="KW-0547">Nucleotide-binding</keyword>
<dbReference type="InterPro" id="IPR008147">
    <property type="entry name" value="Gln_synt_N"/>
</dbReference>
<proteinExistence type="inferred from homology"/>
<evidence type="ECO:0000256" key="5">
    <source>
        <dbReference type="PROSITE-ProRule" id="PRU01330"/>
    </source>
</evidence>
<keyword evidence="2 9" id="KW-0436">Ligase</keyword>
<sequence>MAATETPPPPSPALPGTPGAAVATVAVGADVRAERAARARIAAAELTARDVAGVVVGWVDNAGICRVKTVPVRQLEHAAAWGVGAAPCFDVFLVDDSITDSTWIGGPVGDLRLVPDLDRLVPLAAQPGWAWAPGDRITQDGHVHPGCSRQFARRMCDAAADRGFALRAGFEVEWIAARAGSADGAPEVPTDGPAYGMTRVVECSDYLRDILQALDAQGLTVLQLHPEYTPGQFEVSVAAEDPVGAADSAVLVRQTVRGVSARHGLRVSFAPVATPGTVGNGGHLHLSLWRDGVNLMHGGDGRYGLTSVGEAFLAGIVAALPALTAVGAPSAASYLRLVPSHWAGAYRCWGLENREAAVRLITGSTGERESGANAEVKCFDAAANPYLAMGAVIAAGLDGVERGSVLPLETTANPAETGAERLPASLPEAVAEFDRSAVLSAAFGPELHAAFAAVRRAEAALFATSTPEEIVAATRWRY</sequence>
<evidence type="ECO:0000256" key="3">
    <source>
        <dbReference type="ARBA" id="ARBA00022741"/>
    </source>
</evidence>
<dbReference type="Gene3D" id="3.10.20.70">
    <property type="entry name" value="Glutamine synthetase, N-terminal domain"/>
    <property type="match status" value="1"/>
</dbReference>
<organism evidence="9 10">
    <name type="scientific">Streptodolium elevatio</name>
    <dbReference type="NCBI Taxonomy" id="3157996"/>
    <lineage>
        <taxon>Bacteria</taxon>
        <taxon>Bacillati</taxon>
        <taxon>Actinomycetota</taxon>
        <taxon>Actinomycetes</taxon>
        <taxon>Kitasatosporales</taxon>
        <taxon>Streptomycetaceae</taxon>
        <taxon>Streptodolium</taxon>
    </lineage>
</organism>
<evidence type="ECO:0000259" key="7">
    <source>
        <dbReference type="PROSITE" id="PS51986"/>
    </source>
</evidence>
<accession>A0ABV3DAY4</accession>
<dbReference type="Proteomes" id="UP001551482">
    <property type="component" value="Unassembled WGS sequence"/>
</dbReference>
<keyword evidence="10" id="KW-1185">Reference proteome</keyword>
<evidence type="ECO:0000256" key="2">
    <source>
        <dbReference type="ARBA" id="ARBA00022598"/>
    </source>
</evidence>
<comment type="similarity">
    <text evidence="1 5 6">Belongs to the glutamine synthetase family.</text>
</comment>
<dbReference type="PROSITE" id="PS51987">
    <property type="entry name" value="GS_CATALYTIC"/>
    <property type="match status" value="1"/>
</dbReference>
<dbReference type="SMART" id="SM01230">
    <property type="entry name" value="Gln-synt_C"/>
    <property type="match status" value="1"/>
</dbReference>